<comment type="caution">
    <text evidence="2">The sequence shown here is derived from an EMBL/GenBank/DDBJ whole genome shotgun (WGS) entry which is preliminary data.</text>
</comment>
<organism evidence="2 3">
    <name type="scientific">Rosenbergiella gaditana</name>
    <dbReference type="NCBI Taxonomy" id="2726987"/>
    <lineage>
        <taxon>Bacteria</taxon>
        <taxon>Pseudomonadati</taxon>
        <taxon>Pseudomonadota</taxon>
        <taxon>Gammaproteobacteria</taxon>
        <taxon>Enterobacterales</taxon>
        <taxon>Erwiniaceae</taxon>
        <taxon>Rosenbergiella</taxon>
    </lineage>
</organism>
<keyword evidence="1" id="KW-1133">Transmembrane helix</keyword>
<proteinExistence type="predicted"/>
<evidence type="ECO:0000256" key="1">
    <source>
        <dbReference type="SAM" id="Phobius"/>
    </source>
</evidence>
<evidence type="ECO:0000313" key="2">
    <source>
        <dbReference type="EMBL" id="MBT0725078.1"/>
    </source>
</evidence>
<keyword evidence="3" id="KW-1185">Reference proteome</keyword>
<keyword evidence="1" id="KW-0472">Membrane</keyword>
<name>A0ABS5SY95_9GAMM</name>
<keyword evidence="1" id="KW-0812">Transmembrane</keyword>
<feature type="transmembrane region" description="Helical" evidence="1">
    <location>
        <begin position="20"/>
        <end position="46"/>
    </location>
</feature>
<reference evidence="2 3" key="1">
    <citation type="submission" date="2020-04" db="EMBL/GenBank/DDBJ databases">
        <title>Genome sequencing of Rosenbergiella species.</title>
        <authorList>
            <person name="Alvarez-Perez S."/>
            <person name="Lievens B."/>
        </authorList>
    </citation>
    <scope>NUCLEOTIDE SEQUENCE [LARGE SCALE GENOMIC DNA]</scope>
    <source>
        <strain evidence="2 3">S61</strain>
    </source>
</reference>
<dbReference type="EMBL" id="JABBFR010000016">
    <property type="protein sequence ID" value="MBT0725078.1"/>
    <property type="molecule type" value="Genomic_DNA"/>
</dbReference>
<sequence length="76" mass="8103">MAFTSLSVDIYLPAMPMMSVSLYGNIELTITGFLIAIIPTSTAIIASAQANVGRLIKNLDMSHDSPAAPYRSFQPG</sequence>
<gene>
    <name evidence="2" type="ORF">HH682_11755</name>
</gene>
<protein>
    <submittedName>
        <fullName evidence="2">Uncharacterized protein</fullName>
    </submittedName>
</protein>
<accession>A0ABS5SY95</accession>
<evidence type="ECO:0000313" key="3">
    <source>
        <dbReference type="Proteomes" id="UP000790096"/>
    </source>
</evidence>
<dbReference type="Proteomes" id="UP000790096">
    <property type="component" value="Unassembled WGS sequence"/>
</dbReference>